<comment type="caution">
    <text evidence="1">The sequence shown here is derived from an EMBL/GenBank/DDBJ whole genome shotgun (WGS) entry which is preliminary data.</text>
</comment>
<proteinExistence type="predicted"/>
<keyword evidence="2" id="KW-1185">Reference proteome</keyword>
<dbReference type="Proteomes" id="UP000653305">
    <property type="component" value="Unassembled WGS sequence"/>
</dbReference>
<dbReference type="OrthoDB" id="1665086at2759"/>
<evidence type="ECO:0000313" key="1">
    <source>
        <dbReference type="EMBL" id="GFP98219.1"/>
    </source>
</evidence>
<dbReference type="EMBL" id="BMAC01000519">
    <property type="protein sequence ID" value="GFP98219.1"/>
    <property type="molecule type" value="Genomic_DNA"/>
</dbReference>
<evidence type="ECO:0000313" key="2">
    <source>
        <dbReference type="Proteomes" id="UP000653305"/>
    </source>
</evidence>
<gene>
    <name evidence="1" type="ORF">PHJA_001965900</name>
</gene>
<sequence>MVIVANPRQFKTPYWFLRRKKDYKDDKFSQGTSNALDMKLEDDLEHLKIMFDYKLHSQPSIFSSFIK</sequence>
<dbReference type="AlphaFoldDB" id="A0A830CGM8"/>
<accession>A0A830CGM8</accession>
<keyword evidence="1" id="KW-0689">Ribosomal protein</keyword>
<reference evidence="1" key="1">
    <citation type="submission" date="2020-07" db="EMBL/GenBank/DDBJ databases">
        <title>Ethylene signaling mediates host invasion by parasitic plants.</title>
        <authorList>
            <person name="Yoshida S."/>
        </authorList>
    </citation>
    <scope>NUCLEOTIDE SEQUENCE</scope>
    <source>
        <strain evidence="1">Okayama</strain>
    </source>
</reference>
<name>A0A830CGM8_9LAMI</name>
<keyword evidence="1" id="KW-0687">Ribonucleoprotein</keyword>
<organism evidence="1 2">
    <name type="scientific">Phtheirospermum japonicum</name>
    <dbReference type="NCBI Taxonomy" id="374723"/>
    <lineage>
        <taxon>Eukaryota</taxon>
        <taxon>Viridiplantae</taxon>
        <taxon>Streptophyta</taxon>
        <taxon>Embryophyta</taxon>
        <taxon>Tracheophyta</taxon>
        <taxon>Spermatophyta</taxon>
        <taxon>Magnoliopsida</taxon>
        <taxon>eudicotyledons</taxon>
        <taxon>Gunneridae</taxon>
        <taxon>Pentapetalae</taxon>
        <taxon>asterids</taxon>
        <taxon>lamiids</taxon>
        <taxon>Lamiales</taxon>
        <taxon>Orobanchaceae</taxon>
        <taxon>Orobanchaceae incertae sedis</taxon>
        <taxon>Phtheirospermum</taxon>
    </lineage>
</organism>
<dbReference type="GO" id="GO:0005840">
    <property type="term" value="C:ribosome"/>
    <property type="evidence" value="ECO:0007669"/>
    <property type="project" value="UniProtKB-KW"/>
</dbReference>
<protein>
    <submittedName>
        <fullName evidence="1">40S ribosomal protein s18</fullName>
    </submittedName>
</protein>